<protein>
    <submittedName>
        <fullName evidence="1">Uncharacterized protein</fullName>
    </submittedName>
</protein>
<proteinExistence type="predicted"/>
<evidence type="ECO:0000313" key="1">
    <source>
        <dbReference type="EMBL" id="WXB19378.1"/>
    </source>
</evidence>
<dbReference type="RefSeq" id="WP_394829976.1">
    <property type="nucleotide sequence ID" value="NZ_CP089984.1"/>
</dbReference>
<evidence type="ECO:0000313" key="2">
    <source>
        <dbReference type="Proteomes" id="UP001370348"/>
    </source>
</evidence>
<organism evidence="1 2">
    <name type="scientific">Pendulispora albinea</name>
    <dbReference type="NCBI Taxonomy" id="2741071"/>
    <lineage>
        <taxon>Bacteria</taxon>
        <taxon>Pseudomonadati</taxon>
        <taxon>Myxococcota</taxon>
        <taxon>Myxococcia</taxon>
        <taxon>Myxococcales</taxon>
        <taxon>Sorangiineae</taxon>
        <taxon>Pendulisporaceae</taxon>
        <taxon>Pendulispora</taxon>
    </lineage>
</organism>
<gene>
    <name evidence="1" type="ORF">LZC94_19370</name>
</gene>
<sequence>MARAIPLLEKGARACQGLEYASLHVRTHLWLGMANEKAGDVAAACRAYRFVLDRWGHAKPRSVTAREAERRSRALKCR</sequence>
<keyword evidence="2" id="KW-1185">Reference proteome</keyword>
<reference evidence="1 2" key="1">
    <citation type="submission" date="2021-12" db="EMBL/GenBank/DDBJ databases">
        <title>Discovery of the Pendulisporaceae a myxobacterial family with distinct sporulation behavior and unique specialized metabolism.</title>
        <authorList>
            <person name="Garcia R."/>
            <person name="Popoff A."/>
            <person name="Bader C.D."/>
            <person name="Loehr J."/>
            <person name="Walesch S."/>
            <person name="Walt C."/>
            <person name="Boldt J."/>
            <person name="Bunk B."/>
            <person name="Haeckl F.J.F.P.J."/>
            <person name="Gunesch A.P."/>
            <person name="Birkelbach J."/>
            <person name="Nuebel U."/>
            <person name="Pietschmann T."/>
            <person name="Bach T."/>
            <person name="Mueller R."/>
        </authorList>
    </citation>
    <scope>NUCLEOTIDE SEQUENCE [LARGE SCALE GENOMIC DNA]</scope>
    <source>
        <strain evidence="1 2">MSr11954</strain>
    </source>
</reference>
<name>A0ABZ2MA50_9BACT</name>
<accession>A0ABZ2MA50</accession>
<dbReference type="Proteomes" id="UP001370348">
    <property type="component" value="Chromosome"/>
</dbReference>
<dbReference type="EMBL" id="CP089984">
    <property type="protein sequence ID" value="WXB19378.1"/>
    <property type="molecule type" value="Genomic_DNA"/>
</dbReference>